<dbReference type="Gene3D" id="3.40.50.12780">
    <property type="entry name" value="N-terminal domain of ligase-like"/>
    <property type="match status" value="1"/>
</dbReference>
<dbReference type="Gene3D" id="3.30.300.30">
    <property type="match status" value="1"/>
</dbReference>
<comment type="similarity">
    <text evidence="1">Belongs to the ATP-dependent AMP-binding enzyme family.</text>
</comment>
<dbReference type="Pfam" id="PF00501">
    <property type="entry name" value="AMP-binding"/>
    <property type="match status" value="2"/>
</dbReference>
<dbReference type="PANTHER" id="PTHR43201">
    <property type="entry name" value="ACYL-COA SYNTHETASE"/>
    <property type="match status" value="1"/>
</dbReference>
<evidence type="ECO:0000259" key="3">
    <source>
        <dbReference type="Pfam" id="PF00501"/>
    </source>
</evidence>
<proteinExistence type="inferred from homology"/>
<dbReference type="SUPFAM" id="SSF56801">
    <property type="entry name" value="Acetyl-CoA synthetase-like"/>
    <property type="match status" value="1"/>
</dbReference>
<dbReference type="InterPro" id="IPR000873">
    <property type="entry name" value="AMP-dep_synth/lig_dom"/>
</dbReference>
<evidence type="ECO:0000259" key="4">
    <source>
        <dbReference type="Pfam" id="PF13193"/>
    </source>
</evidence>
<dbReference type="InterPro" id="IPR042099">
    <property type="entry name" value="ANL_N_sf"/>
</dbReference>
<sequence length="439" mass="49900">MLIFSGIYKNAKENPHKICMSFGNNRIVYREFVHCIDQRAEYLAIRYSKCEKVIIKNINPINTIINFLACSRAGLAAVPINFKITQSKMDSIVRKINPCCIIDDKFIFETQLVGQEGRLPLIEDSDIFLGALSSGTTGHNKVIWRDHKSWTSAFKYQSQVFHISCRDILFLVGSLSYTANLNSAMHILNEGGSIVFSSSIYPGTWIREICKNNVTSIFMVPAHYRILLKELKTELRNVKSILSAGDKIDSDTVNMLKSKFPDAYVCEYYGASELGHVAYMDFRNNKNVNSVGKAFPQVKLWIQDDVVWVESPYIAPDFRPRATVEDIGKIDSKGNLYILGRKNNTINKGGIKILPYNIEKILDNNPKILKSVVFGIKDSLKGEEICAAIVPKTNNITVKEIREYCRINFESYLQPKKIKIVQHLKLNSSGKIDYRNLMK</sequence>
<gene>
    <name evidence="5" type="primary">caiC</name>
    <name evidence="5" type="ORF">CTB_16210</name>
</gene>
<accession>A0A0A7HGP9</accession>
<evidence type="ECO:0000256" key="2">
    <source>
        <dbReference type="ARBA" id="ARBA00022598"/>
    </source>
</evidence>
<dbReference type="PANTHER" id="PTHR43201:SF5">
    <property type="entry name" value="MEDIUM-CHAIN ACYL-COA LIGASE ACSF2, MITOCHONDRIAL"/>
    <property type="match status" value="1"/>
</dbReference>
<feature type="domain" description="AMP-binding enzyme C-terminal" evidence="4">
    <location>
        <begin position="358"/>
        <end position="431"/>
    </location>
</feature>
<name>A0A0A7HGP9_CLOTY</name>
<dbReference type="RefSeq" id="WP_017752576.1">
    <property type="nucleotide sequence ID" value="NZ_JAHHUU010000007.1"/>
</dbReference>
<reference evidence="5" key="1">
    <citation type="submission" date="2014-07" db="EMBL/GenBank/DDBJ databases">
        <title>Clostridium tyrobutyricum BAS7.</title>
        <authorList>
            <person name="Kim S."/>
            <person name="Choi O."/>
            <person name="Woo H.M."/>
            <person name="Sang B.-I."/>
            <person name="Um Y."/>
        </authorList>
    </citation>
    <scope>NUCLEOTIDE SEQUENCE</scope>
    <source>
        <strain evidence="5">BAS7</strain>
    </source>
</reference>
<dbReference type="InterPro" id="IPR025110">
    <property type="entry name" value="AMP-bd_C"/>
</dbReference>
<dbReference type="InterPro" id="IPR045851">
    <property type="entry name" value="AMP-bd_C_sf"/>
</dbReference>
<protein>
    <submittedName>
        <fullName evidence="5">AMP-binding enzyme</fullName>
    </submittedName>
</protein>
<dbReference type="AlphaFoldDB" id="A0A0A7HGP9"/>
<keyword evidence="2" id="KW-0436">Ligase</keyword>
<dbReference type="GO" id="GO:0031956">
    <property type="term" value="F:medium-chain fatty acid-CoA ligase activity"/>
    <property type="evidence" value="ECO:0007669"/>
    <property type="project" value="TreeGrafter"/>
</dbReference>
<dbReference type="Pfam" id="PF13193">
    <property type="entry name" value="AMP-binding_C"/>
    <property type="match status" value="1"/>
</dbReference>
<evidence type="ECO:0000313" key="5">
    <source>
        <dbReference type="EMBL" id="AIZ03722.1"/>
    </source>
</evidence>
<feature type="domain" description="AMP-dependent synthetase/ligase" evidence="3">
    <location>
        <begin position="9"/>
        <end position="104"/>
    </location>
</feature>
<feature type="domain" description="AMP-dependent synthetase/ligase" evidence="3">
    <location>
        <begin position="126"/>
        <end position="305"/>
    </location>
</feature>
<organism evidence="5">
    <name type="scientific">Clostridium tyrobutyricum</name>
    <dbReference type="NCBI Taxonomy" id="1519"/>
    <lineage>
        <taxon>Bacteria</taxon>
        <taxon>Bacillati</taxon>
        <taxon>Bacillota</taxon>
        <taxon>Clostridia</taxon>
        <taxon>Eubacteriales</taxon>
        <taxon>Clostridiaceae</taxon>
        <taxon>Clostridium</taxon>
    </lineage>
</organism>
<dbReference type="EMBL" id="KM108063">
    <property type="protein sequence ID" value="AIZ03722.1"/>
    <property type="molecule type" value="Genomic_DNA"/>
</dbReference>
<evidence type="ECO:0000256" key="1">
    <source>
        <dbReference type="ARBA" id="ARBA00006432"/>
    </source>
</evidence>
<dbReference type="GO" id="GO:0006631">
    <property type="term" value="P:fatty acid metabolic process"/>
    <property type="evidence" value="ECO:0007669"/>
    <property type="project" value="TreeGrafter"/>
</dbReference>